<accession>A0A6M3JHB1</accession>
<organism evidence="1">
    <name type="scientific">viral metagenome</name>
    <dbReference type="NCBI Taxonomy" id="1070528"/>
    <lineage>
        <taxon>unclassified sequences</taxon>
        <taxon>metagenomes</taxon>
        <taxon>organismal metagenomes</taxon>
    </lineage>
</organism>
<dbReference type="EMBL" id="MT141599">
    <property type="protein sequence ID" value="QJA68237.1"/>
    <property type="molecule type" value="Genomic_DNA"/>
</dbReference>
<name>A0A6M3JHB1_9ZZZZ</name>
<dbReference type="AlphaFoldDB" id="A0A6M3JHB1"/>
<evidence type="ECO:0000313" key="1">
    <source>
        <dbReference type="EMBL" id="QJA68237.1"/>
    </source>
</evidence>
<proteinExistence type="predicted"/>
<sequence length="74" mass="8738">MVVEYTAEFGRLDDVARAIVYGSRGSFLKAFANAWLRADPFNKRILREAWEEIIEKYDLVQDLREDRARMAVER</sequence>
<gene>
    <name evidence="1" type="ORF">MM415A07519_0005</name>
</gene>
<protein>
    <submittedName>
        <fullName evidence="1">Uncharacterized protein</fullName>
    </submittedName>
</protein>
<reference evidence="1" key="1">
    <citation type="submission" date="2020-03" db="EMBL/GenBank/DDBJ databases">
        <title>The deep terrestrial virosphere.</title>
        <authorList>
            <person name="Holmfeldt K."/>
            <person name="Nilsson E."/>
            <person name="Simone D."/>
            <person name="Lopez-Fernandez M."/>
            <person name="Wu X."/>
            <person name="de Brujin I."/>
            <person name="Lundin D."/>
            <person name="Andersson A."/>
            <person name="Bertilsson S."/>
            <person name="Dopson M."/>
        </authorList>
    </citation>
    <scope>NUCLEOTIDE SEQUENCE</scope>
    <source>
        <strain evidence="1">MM415A07519</strain>
    </source>
</reference>